<sequence>MSRILLILSTLSKHAVRGKAAVLKAGAGLHRRRGRRESCPTFIACLGTVTRCGLTLCTRTTTQIRLFSGLTACSVSTCFCSSLRRAERRSSRLRCGAVCCLLLSVAVLRCCCCCCCCSAALLLF</sequence>
<evidence type="ECO:0000313" key="2">
    <source>
        <dbReference type="Proteomes" id="UP001498771"/>
    </source>
</evidence>
<dbReference type="EMBL" id="JBBJBU010000001">
    <property type="protein sequence ID" value="KAK7208242.1"/>
    <property type="molecule type" value="Genomic_DNA"/>
</dbReference>
<name>A0ABR1FER3_9ASCO</name>
<dbReference type="Proteomes" id="UP001498771">
    <property type="component" value="Unassembled WGS sequence"/>
</dbReference>
<keyword evidence="2" id="KW-1185">Reference proteome</keyword>
<protein>
    <submittedName>
        <fullName evidence="1">Uncharacterized protein</fullName>
    </submittedName>
</protein>
<proteinExistence type="predicted"/>
<comment type="caution">
    <text evidence="1">The sequence shown here is derived from an EMBL/GenBank/DDBJ whole genome shotgun (WGS) entry which is preliminary data.</text>
</comment>
<evidence type="ECO:0000313" key="1">
    <source>
        <dbReference type="EMBL" id="KAK7208242.1"/>
    </source>
</evidence>
<gene>
    <name evidence="1" type="ORF">BZA70DRAFT_273229</name>
</gene>
<dbReference type="GeneID" id="90037315"/>
<organism evidence="1 2">
    <name type="scientific">Myxozyma melibiosi</name>
    <dbReference type="NCBI Taxonomy" id="54550"/>
    <lineage>
        <taxon>Eukaryota</taxon>
        <taxon>Fungi</taxon>
        <taxon>Dikarya</taxon>
        <taxon>Ascomycota</taxon>
        <taxon>Saccharomycotina</taxon>
        <taxon>Lipomycetes</taxon>
        <taxon>Lipomycetales</taxon>
        <taxon>Lipomycetaceae</taxon>
        <taxon>Myxozyma</taxon>
    </lineage>
</organism>
<dbReference type="RefSeq" id="XP_064771275.1">
    <property type="nucleotide sequence ID" value="XM_064911803.1"/>
</dbReference>
<reference evidence="1 2" key="1">
    <citation type="submission" date="2024-03" db="EMBL/GenBank/DDBJ databases">
        <title>Genome-scale model development and genomic sequencing of the oleaginous clade Lipomyces.</title>
        <authorList>
            <consortium name="Lawrence Berkeley National Laboratory"/>
            <person name="Czajka J.J."/>
            <person name="Han Y."/>
            <person name="Kim J."/>
            <person name="Mondo S.J."/>
            <person name="Hofstad B.A."/>
            <person name="Robles A."/>
            <person name="Haridas S."/>
            <person name="Riley R."/>
            <person name="LaButti K."/>
            <person name="Pangilinan J."/>
            <person name="Andreopoulos W."/>
            <person name="Lipzen A."/>
            <person name="Yan J."/>
            <person name="Wang M."/>
            <person name="Ng V."/>
            <person name="Grigoriev I.V."/>
            <person name="Spatafora J.W."/>
            <person name="Magnuson J.K."/>
            <person name="Baker S.E."/>
            <person name="Pomraning K.R."/>
        </authorList>
    </citation>
    <scope>NUCLEOTIDE SEQUENCE [LARGE SCALE GENOMIC DNA]</scope>
    <source>
        <strain evidence="1 2">Phaff 52-87</strain>
    </source>
</reference>
<accession>A0ABR1FER3</accession>